<reference evidence="2" key="1">
    <citation type="submission" date="2021-01" db="EMBL/GenBank/DDBJ databases">
        <title>Novel species in genus Nocardioides.</title>
        <authorList>
            <person name="Zhang G."/>
        </authorList>
    </citation>
    <scope>NUCLEOTIDE SEQUENCE</scope>
    <source>
        <strain evidence="2">Zg-536</strain>
    </source>
</reference>
<dbReference type="InterPro" id="IPR037523">
    <property type="entry name" value="VOC_core"/>
</dbReference>
<sequence length="152" mass="17226">MARPTLRNVVLDTTDVSRLARFYRDLLDWSFHPDNDREDATWQVLVAPDGFRLAFQRAERVEPTTWPDPQVPQQIHLDWQLATRAGLDELHARALQLGATLRMDQAGDPEEPLRVYVDPGGHTFCLFTHDVPHDVPHDVTGDVIHDVTGDGS</sequence>
<dbReference type="PANTHER" id="PTHR35908:SF1">
    <property type="entry name" value="CONSERVED PROTEIN"/>
    <property type="match status" value="1"/>
</dbReference>
<dbReference type="InterPro" id="IPR029068">
    <property type="entry name" value="Glyas_Bleomycin-R_OHBP_Dase"/>
</dbReference>
<dbReference type="Proteomes" id="UP000663791">
    <property type="component" value="Unassembled WGS sequence"/>
</dbReference>
<dbReference type="PANTHER" id="PTHR35908">
    <property type="entry name" value="HYPOTHETICAL FUSION PROTEIN"/>
    <property type="match status" value="1"/>
</dbReference>
<accession>A0A938Y4S1</accession>
<dbReference type="AlphaFoldDB" id="A0A938Y4S1"/>
<evidence type="ECO:0000259" key="1">
    <source>
        <dbReference type="PROSITE" id="PS51819"/>
    </source>
</evidence>
<dbReference type="Gene3D" id="3.10.180.10">
    <property type="entry name" value="2,3-Dihydroxybiphenyl 1,2-Dioxygenase, domain 1"/>
    <property type="match status" value="1"/>
</dbReference>
<evidence type="ECO:0000313" key="2">
    <source>
        <dbReference type="EMBL" id="MBM9459245.1"/>
    </source>
</evidence>
<dbReference type="SUPFAM" id="SSF54593">
    <property type="entry name" value="Glyoxalase/Bleomycin resistance protein/Dihydroxybiphenyl dioxygenase"/>
    <property type="match status" value="1"/>
</dbReference>
<feature type="domain" description="VOC" evidence="1">
    <location>
        <begin position="5"/>
        <end position="129"/>
    </location>
</feature>
<proteinExistence type="predicted"/>
<dbReference type="InterPro" id="IPR041581">
    <property type="entry name" value="Glyoxalase_6"/>
</dbReference>
<evidence type="ECO:0000313" key="3">
    <source>
        <dbReference type="Proteomes" id="UP000663791"/>
    </source>
</evidence>
<name>A0A938Y4S1_9ACTN</name>
<gene>
    <name evidence="2" type="ORF">JK386_04970</name>
</gene>
<dbReference type="Pfam" id="PF18029">
    <property type="entry name" value="Glyoxalase_6"/>
    <property type="match status" value="1"/>
</dbReference>
<dbReference type="PROSITE" id="PS51819">
    <property type="entry name" value="VOC"/>
    <property type="match status" value="1"/>
</dbReference>
<keyword evidence="3" id="KW-1185">Reference proteome</keyword>
<dbReference type="RefSeq" id="WP_205290561.1">
    <property type="nucleotide sequence ID" value="NZ_CP074406.1"/>
</dbReference>
<dbReference type="EMBL" id="JAERTX010000004">
    <property type="protein sequence ID" value="MBM9459245.1"/>
    <property type="molecule type" value="Genomic_DNA"/>
</dbReference>
<comment type="caution">
    <text evidence="2">The sequence shown here is derived from an EMBL/GenBank/DDBJ whole genome shotgun (WGS) entry which is preliminary data.</text>
</comment>
<organism evidence="2 3">
    <name type="scientific">Nocardioides faecalis</name>
    <dbReference type="NCBI Taxonomy" id="2803858"/>
    <lineage>
        <taxon>Bacteria</taxon>
        <taxon>Bacillati</taxon>
        <taxon>Actinomycetota</taxon>
        <taxon>Actinomycetes</taxon>
        <taxon>Propionibacteriales</taxon>
        <taxon>Nocardioidaceae</taxon>
        <taxon>Nocardioides</taxon>
    </lineage>
</organism>
<dbReference type="CDD" id="cd06587">
    <property type="entry name" value="VOC"/>
    <property type="match status" value="1"/>
</dbReference>
<protein>
    <submittedName>
        <fullName evidence="2">VOC family protein</fullName>
    </submittedName>
</protein>